<dbReference type="Proteomes" id="UP001321749">
    <property type="component" value="Unassembled WGS sequence"/>
</dbReference>
<name>A0AAV9HWK4_9PEZI</name>
<reference evidence="3" key="1">
    <citation type="journal article" date="2023" name="Mol. Phylogenet. Evol.">
        <title>Genome-scale phylogeny and comparative genomics of the fungal order Sordariales.</title>
        <authorList>
            <person name="Hensen N."/>
            <person name="Bonometti L."/>
            <person name="Westerberg I."/>
            <person name="Brannstrom I.O."/>
            <person name="Guillou S."/>
            <person name="Cros-Aarteil S."/>
            <person name="Calhoun S."/>
            <person name="Haridas S."/>
            <person name="Kuo A."/>
            <person name="Mondo S."/>
            <person name="Pangilinan J."/>
            <person name="Riley R."/>
            <person name="LaButti K."/>
            <person name="Andreopoulos B."/>
            <person name="Lipzen A."/>
            <person name="Chen C."/>
            <person name="Yan M."/>
            <person name="Daum C."/>
            <person name="Ng V."/>
            <person name="Clum A."/>
            <person name="Steindorff A."/>
            <person name="Ohm R.A."/>
            <person name="Martin F."/>
            <person name="Silar P."/>
            <person name="Natvig D.O."/>
            <person name="Lalanne C."/>
            <person name="Gautier V."/>
            <person name="Ament-Velasquez S.L."/>
            <person name="Kruys A."/>
            <person name="Hutchinson M.I."/>
            <person name="Powell A.J."/>
            <person name="Barry K."/>
            <person name="Miller A.N."/>
            <person name="Grigoriev I.V."/>
            <person name="Debuchy R."/>
            <person name="Gladieux P."/>
            <person name="Hiltunen Thoren M."/>
            <person name="Johannesson H."/>
        </authorList>
    </citation>
    <scope>NUCLEOTIDE SEQUENCE</scope>
    <source>
        <strain evidence="3">PSN324</strain>
    </source>
</reference>
<sequence length="367" mass="39009">MRTTTTSWSAFMAGILVSAPQSVLGQKTPNENLVLADCGIGLGVNGGSTSREMIYYPGDVWTANGQTNRPTLMVNVPWNGAYPWGPQGAFATMPNGDKWSIWLNDKIKDPNAAGDAYHSMEPDKPLKCYSYHKDKVYQLADGKWCSSAYVCNHRGSPNVLTVKPGSGGGSSGGGSGGGKDETRITASTNGDSVELYETTANSIIATVRKTFKDGSTDCDQTPIGIGSKCTIKWKCHAADSKNNALGKMAGAYDLMAARSEFSSRRESKWDICKRPDTRPGREGQCQQYETKIDHYVRLPRSIDATMDNIPPAGSGRNPNVLGWMNYEITCESSAFACTICNAIGTSMGVASGSLGAGVTLGCAAAGC</sequence>
<reference evidence="3" key="2">
    <citation type="submission" date="2023-06" db="EMBL/GenBank/DDBJ databases">
        <authorList>
            <consortium name="Lawrence Berkeley National Laboratory"/>
            <person name="Mondo S.J."/>
            <person name="Hensen N."/>
            <person name="Bonometti L."/>
            <person name="Westerberg I."/>
            <person name="Brannstrom I.O."/>
            <person name="Guillou S."/>
            <person name="Cros-Aarteil S."/>
            <person name="Calhoun S."/>
            <person name="Haridas S."/>
            <person name="Kuo A."/>
            <person name="Pangilinan J."/>
            <person name="Riley R."/>
            <person name="Labutti K."/>
            <person name="Andreopoulos B."/>
            <person name="Lipzen A."/>
            <person name="Chen C."/>
            <person name="Yanf M."/>
            <person name="Daum C."/>
            <person name="Ng V."/>
            <person name="Clum A."/>
            <person name="Steindorff A."/>
            <person name="Ohm R."/>
            <person name="Martin F."/>
            <person name="Silar P."/>
            <person name="Natvig D."/>
            <person name="Lalanne C."/>
            <person name="Gautier V."/>
            <person name="Ament-Velasquez S.L."/>
            <person name="Kruys A."/>
            <person name="Hutchinson M.I."/>
            <person name="Powell A.J."/>
            <person name="Barry K."/>
            <person name="Miller A.N."/>
            <person name="Grigoriev I.V."/>
            <person name="Debuchy R."/>
            <person name="Gladieux P."/>
            <person name="Thoren M.H."/>
            <person name="Johannesson H."/>
        </authorList>
    </citation>
    <scope>NUCLEOTIDE SEQUENCE</scope>
    <source>
        <strain evidence="3">PSN324</strain>
    </source>
</reference>
<organism evidence="3 4">
    <name type="scientific">Cladorrhinum samala</name>
    <dbReference type="NCBI Taxonomy" id="585594"/>
    <lineage>
        <taxon>Eukaryota</taxon>
        <taxon>Fungi</taxon>
        <taxon>Dikarya</taxon>
        <taxon>Ascomycota</taxon>
        <taxon>Pezizomycotina</taxon>
        <taxon>Sordariomycetes</taxon>
        <taxon>Sordariomycetidae</taxon>
        <taxon>Sordariales</taxon>
        <taxon>Podosporaceae</taxon>
        <taxon>Cladorrhinum</taxon>
    </lineage>
</organism>
<proteinExistence type="predicted"/>
<feature type="signal peptide" evidence="2">
    <location>
        <begin position="1"/>
        <end position="25"/>
    </location>
</feature>
<keyword evidence="4" id="KW-1185">Reference proteome</keyword>
<feature type="compositionally biased region" description="Gly residues" evidence="1">
    <location>
        <begin position="165"/>
        <end position="177"/>
    </location>
</feature>
<accession>A0AAV9HWK4</accession>
<dbReference type="EMBL" id="MU864942">
    <property type="protein sequence ID" value="KAK4465057.1"/>
    <property type="molecule type" value="Genomic_DNA"/>
</dbReference>
<evidence type="ECO:0000313" key="3">
    <source>
        <dbReference type="EMBL" id="KAK4465057.1"/>
    </source>
</evidence>
<protein>
    <submittedName>
        <fullName evidence="3">Uncharacterized protein</fullName>
    </submittedName>
</protein>
<feature type="chain" id="PRO_5043799020" evidence="2">
    <location>
        <begin position="26"/>
        <end position="367"/>
    </location>
</feature>
<evidence type="ECO:0000313" key="4">
    <source>
        <dbReference type="Proteomes" id="UP001321749"/>
    </source>
</evidence>
<evidence type="ECO:0000256" key="1">
    <source>
        <dbReference type="SAM" id="MobiDB-lite"/>
    </source>
</evidence>
<feature type="region of interest" description="Disordered" evidence="1">
    <location>
        <begin position="161"/>
        <end position="184"/>
    </location>
</feature>
<evidence type="ECO:0000256" key="2">
    <source>
        <dbReference type="SAM" id="SignalP"/>
    </source>
</evidence>
<comment type="caution">
    <text evidence="3">The sequence shown here is derived from an EMBL/GenBank/DDBJ whole genome shotgun (WGS) entry which is preliminary data.</text>
</comment>
<keyword evidence="2" id="KW-0732">Signal</keyword>
<dbReference type="AlphaFoldDB" id="A0AAV9HWK4"/>
<gene>
    <name evidence="3" type="ORF">QBC42DRAFT_195547</name>
</gene>